<dbReference type="Pfam" id="PF09323">
    <property type="entry name" value="DUF1980"/>
    <property type="match status" value="1"/>
</dbReference>
<feature type="transmembrane region" description="Helical" evidence="1">
    <location>
        <begin position="87"/>
        <end position="104"/>
    </location>
</feature>
<dbReference type="PANTHER" id="PTHR40047:SF1">
    <property type="entry name" value="UPF0703 PROTEIN YCGQ"/>
    <property type="match status" value="1"/>
</dbReference>
<dbReference type="InterPro" id="IPR048493">
    <property type="entry name" value="DUF1980_N"/>
</dbReference>
<proteinExistence type="predicted"/>
<dbReference type="InterPro" id="IPR052955">
    <property type="entry name" value="UPF0703_membrane_permease"/>
</dbReference>
<accession>A0A919XB82</accession>
<evidence type="ECO:0000313" key="5">
    <source>
        <dbReference type="Proteomes" id="UP000679779"/>
    </source>
</evidence>
<reference evidence="4" key="1">
    <citation type="submission" date="2021-03" db="EMBL/GenBank/DDBJ databases">
        <title>Antimicrobial resistance genes in bacteria isolated from Japanese honey, and their potential for conferring macrolide and lincosamide resistance in the American foulbrood pathogen Paenibacillus larvae.</title>
        <authorList>
            <person name="Okamoto M."/>
            <person name="Kumagai M."/>
            <person name="Kanamori H."/>
            <person name="Takamatsu D."/>
        </authorList>
    </citation>
    <scope>NUCLEOTIDE SEQUENCE</scope>
    <source>
        <strain evidence="4">J2TS6</strain>
    </source>
</reference>
<dbReference type="NCBIfam" id="TIGR03943">
    <property type="entry name" value="TIGR03943 family putative permease subunit"/>
    <property type="match status" value="1"/>
</dbReference>
<feature type="domain" description="DUF1980" evidence="2">
    <location>
        <begin position="13"/>
        <end position="118"/>
    </location>
</feature>
<keyword evidence="1" id="KW-0812">Transmembrane</keyword>
<dbReference type="RefSeq" id="WP_160038323.1">
    <property type="nucleotide sequence ID" value="NZ_BORQ01000001.1"/>
</dbReference>
<organism evidence="4 5">
    <name type="scientific">Paenibacillus albilobatus</name>
    <dbReference type="NCBI Taxonomy" id="2716884"/>
    <lineage>
        <taxon>Bacteria</taxon>
        <taxon>Bacillati</taxon>
        <taxon>Bacillota</taxon>
        <taxon>Bacilli</taxon>
        <taxon>Bacillales</taxon>
        <taxon>Paenibacillaceae</taxon>
        <taxon>Paenibacillus</taxon>
    </lineage>
</organism>
<keyword evidence="1" id="KW-1133">Transmembrane helix</keyword>
<dbReference type="InterPro" id="IPR048447">
    <property type="entry name" value="DUF1980_C"/>
</dbReference>
<dbReference type="Pfam" id="PF21537">
    <property type="entry name" value="DUF1980_C"/>
    <property type="match status" value="1"/>
</dbReference>
<evidence type="ECO:0000259" key="3">
    <source>
        <dbReference type="Pfam" id="PF21537"/>
    </source>
</evidence>
<dbReference type="EMBL" id="BORQ01000001">
    <property type="protein sequence ID" value="GIO29269.1"/>
    <property type="molecule type" value="Genomic_DNA"/>
</dbReference>
<dbReference type="InterPro" id="IPR015402">
    <property type="entry name" value="DUF1980"/>
</dbReference>
<sequence>MNDSKTIRLHYLFRAAVLLAFACYIWRLDERDALAFYVAPALARWIKLCPVPLGLMALSLILQAVLGKSAMLCNCDHKLPASRLKSTALYGLFAFPLLLGFTLPDRALGTAAAAKKGMSFSYSAVEPEKAVRFETNDPYAKEFTDLAKILYAQPVIPVYPAIFSETFGAIEMYKKEFEGKQIAVSGFVYRDQAGAGTEPFAVSRFLVQCCTADATPFGILVDPVRPQNLPVDTWVKVQGKLHVILHEGKEVIQIEASSITPIEQPDTPYIYTSADSVEAWHELQKGAKPNK</sequence>
<dbReference type="AlphaFoldDB" id="A0A919XB82"/>
<protein>
    <recommendedName>
        <fullName evidence="6">TIGR03943 family protein</fullName>
    </recommendedName>
</protein>
<comment type="caution">
    <text evidence="4">The sequence shown here is derived from an EMBL/GenBank/DDBJ whole genome shotgun (WGS) entry which is preliminary data.</text>
</comment>
<gene>
    <name evidence="4" type="ORF">J2TS6_04100</name>
</gene>
<name>A0A919XB82_9BACL</name>
<keyword evidence="1" id="KW-0472">Membrane</keyword>
<feature type="domain" description="DUF1980" evidence="3">
    <location>
        <begin position="135"/>
        <end position="271"/>
    </location>
</feature>
<feature type="transmembrane region" description="Helical" evidence="1">
    <location>
        <begin position="48"/>
        <end position="66"/>
    </location>
</feature>
<evidence type="ECO:0000256" key="1">
    <source>
        <dbReference type="SAM" id="Phobius"/>
    </source>
</evidence>
<evidence type="ECO:0008006" key="6">
    <source>
        <dbReference type="Google" id="ProtNLM"/>
    </source>
</evidence>
<keyword evidence="5" id="KW-1185">Reference proteome</keyword>
<evidence type="ECO:0000313" key="4">
    <source>
        <dbReference type="EMBL" id="GIO29269.1"/>
    </source>
</evidence>
<dbReference type="Proteomes" id="UP000679779">
    <property type="component" value="Unassembled WGS sequence"/>
</dbReference>
<dbReference type="PANTHER" id="PTHR40047">
    <property type="entry name" value="UPF0703 PROTEIN YCGQ"/>
    <property type="match status" value="1"/>
</dbReference>
<evidence type="ECO:0000259" key="2">
    <source>
        <dbReference type="Pfam" id="PF09323"/>
    </source>
</evidence>
<feature type="transmembrane region" description="Helical" evidence="1">
    <location>
        <begin position="12"/>
        <end position="28"/>
    </location>
</feature>